<sequence length="93" mass="10528">MVPSLRKIQREHQHGYESNDAHLEISVQSKSILFLSTLFFTWLPYTPAHSYSSSPDNGVGGYAKIPTDGTAYGQEPEVQQRTANENRHSRLDH</sequence>
<protein>
    <submittedName>
        <fullName evidence="2">Uncharacterized protein</fullName>
    </submittedName>
</protein>
<dbReference type="AlphaFoldDB" id="A0AAV7HYW8"/>
<gene>
    <name evidence="2" type="ORF">KQX54_004437</name>
</gene>
<dbReference type="Proteomes" id="UP000826195">
    <property type="component" value="Unassembled WGS sequence"/>
</dbReference>
<comment type="caution">
    <text evidence="2">The sequence shown here is derived from an EMBL/GenBank/DDBJ whole genome shotgun (WGS) entry which is preliminary data.</text>
</comment>
<name>A0AAV7HYW8_COTGL</name>
<evidence type="ECO:0000256" key="1">
    <source>
        <dbReference type="SAM" id="MobiDB-lite"/>
    </source>
</evidence>
<organism evidence="2 3">
    <name type="scientific">Cotesia glomerata</name>
    <name type="common">Lepidopteran parasitic wasp</name>
    <name type="synonym">Apanteles glomeratus</name>
    <dbReference type="NCBI Taxonomy" id="32391"/>
    <lineage>
        <taxon>Eukaryota</taxon>
        <taxon>Metazoa</taxon>
        <taxon>Ecdysozoa</taxon>
        <taxon>Arthropoda</taxon>
        <taxon>Hexapoda</taxon>
        <taxon>Insecta</taxon>
        <taxon>Pterygota</taxon>
        <taxon>Neoptera</taxon>
        <taxon>Endopterygota</taxon>
        <taxon>Hymenoptera</taxon>
        <taxon>Apocrita</taxon>
        <taxon>Ichneumonoidea</taxon>
        <taxon>Braconidae</taxon>
        <taxon>Microgastrinae</taxon>
        <taxon>Cotesia</taxon>
    </lineage>
</organism>
<keyword evidence="3" id="KW-1185">Reference proteome</keyword>
<proteinExistence type="predicted"/>
<accession>A0AAV7HYW8</accession>
<evidence type="ECO:0000313" key="2">
    <source>
        <dbReference type="EMBL" id="KAH0539381.1"/>
    </source>
</evidence>
<dbReference type="EMBL" id="JAHXZJ010002609">
    <property type="protein sequence ID" value="KAH0539381.1"/>
    <property type="molecule type" value="Genomic_DNA"/>
</dbReference>
<reference evidence="2 3" key="1">
    <citation type="journal article" date="2021" name="J. Hered.">
        <title>A chromosome-level genome assembly of the parasitoid wasp, Cotesia glomerata (Hymenoptera: Braconidae).</title>
        <authorList>
            <person name="Pinto B.J."/>
            <person name="Weis J.J."/>
            <person name="Gamble T."/>
            <person name="Ode P.J."/>
            <person name="Paul R."/>
            <person name="Zaspel J.M."/>
        </authorList>
    </citation>
    <scope>NUCLEOTIDE SEQUENCE [LARGE SCALE GENOMIC DNA]</scope>
    <source>
        <strain evidence="2">CgM1</strain>
    </source>
</reference>
<evidence type="ECO:0000313" key="3">
    <source>
        <dbReference type="Proteomes" id="UP000826195"/>
    </source>
</evidence>
<feature type="compositionally biased region" description="Basic and acidic residues" evidence="1">
    <location>
        <begin position="84"/>
        <end position="93"/>
    </location>
</feature>
<feature type="region of interest" description="Disordered" evidence="1">
    <location>
        <begin position="51"/>
        <end position="93"/>
    </location>
</feature>